<proteinExistence type="predicted"/>
<dbReference type="Proteomes" id="UP000487268">
    <property type="component" value="Unassembled WGS sequence"/>
</dbReference>
<name>A0A7K0BSJ0_9ACTN</name>
<reference evidence="1 2" key="1">
    <citation type="submission" date="2019-10" db="EMBL/GenBank/DDBJ databases">
        <title>Actinomadura rubteroloni sp. nov. and Actinomadura macrotermitis sp. nov., isolated from the gut of fungus growing-termite Macrotermes natalensis.</title>
        <authorList>
            <person name="Benndorf R."/>
            <person name="Martin K."/>
            <person name="Kuefner M."/>
            <person name="De Beer W."/>
            <person name="Kaster A.-K."/>
            <person name="Vollmers J."/>
            <person name="Poulsen M."/>
            <person name="Beemelmanns C."/>
        </authorList>
    </citation>
    <scope>NUCLEOTIDE SEQUENCE [LARGE SCALE GENOMIC DNA]</scope>
    <source>
        <strain evidence="1 2">RB68</strain>
    </source>
</reference>
<gene>
    <name evidence="1" type="ORF">ACRB68_22010</name>
</gene>
<evidence type="ECO:0000313" key="1">
    <source>
        <dbReference type="EMBL" id="MQY04150.1"/>
    </source>
</evidence>
<dbReference type="RefSeq" id="WP_153531961.1">
    <property type="nucleotide sequence ID" value="NZ_WEGH01000001.1"/>
</dbReference>
<evidence type="ECO:0000313" key="2">
    <source>
        <dbReference type="Proteomes" id="UP000487268"/>
    </source>
</evidence>
<protein>
    <submittedName>
        <fullName evidence="1">Uncharacterized protein</fullName>
    </submittedName>
</protein>
<accession>A0A7K0BSJ0</accession>
<comment type="caution">
    <text evidence="1">The sequence shown here is derived from an EMBL/GenBank/DDBJ whole genome shotgun (WGS) entry which is preliminary data.</text>
</comment>
<organism evidence="1 2">
    <name type="scientific">Actinomadura macrotermitis</name>
    <dbReference type="NCBI Taxonomy" id="2585200"/>
    <lineage>
        <taxon>Bacteria</taxon>
        <taxon>Bacillati</taxon>
        <taxon>Actinomycetota</taxon>
        <taxon>Actinomycetes</taxon>
        <taxon>Streptosporangiales</taxon>
        <taxon>Thermomonosporaceae</taxon>
        <taxon>Actinomadura</taxon>
    </lineage>
</organism>
<dbReference type="EMBL" id="WEGH01000001">
    <property type="protein sequence ID" value="MQY04150.1"/>
    <property type="molecule type" value="Genomic_DNA"/>
</dbReference>
<sequence length="103" mass="10870">MNAARVAQLRELETHTAANLAAVRAALAAEQQPTLQAVPSVLATAVELHGLDGCEPIVAALVSELQRDGGRRLAARADEQARQEAARRAAFRVLRGGLSDSPH</sequence>
<keyword evidence="2" id="KW-1185">Reference proteome</keyword>
<dbReference type="AlphaFoldDB" id="A0A7K0BSJ0"/>